<dbReference type="Proteomes" id="UP000234847">
    <property type="component" value="Unassembled WGS sequence"/>
</dbReference>
<dbReference type="GO" id="GO:0006552">
    <property type="term" value="P:L-leucine catabolic process"/>
    <property type="evidence" value="ECO:0007669"/>
    <property type="project" value="TreeGrafter"/>
</dbReference>
<dbReference type="Gene3D" id="2.40.110.10">
    <property type="entry name" value="Butyryl-CoA Dehydrogenase, subunit A, domain 2"/>
    <property type="match status" value="1"/>
</dbReference>
<dbReference type="GO" id="GO:0050660">
    <property type="term" value="F:flavin adenine dinucleotide binding"/>
    <property type="evidence" value="ECO:0007669"/>
    <property type="project" value="InterPro"/>
</dbReference>
<evidence type="ECO:0000259" key="3">
    <source>
        <dbReference type="Pfam" id="PF02771"/>
    </source>
</evidence>
<dbReference type="AlphaFoldDB" id="A0AAP3ESA0"/>
<dbReference type="PANTHER" id="PTHR43884">
    <property type="entry name" value="ACYL-COA DEHYDROGENASE"/>
    <property type="match status" value="1"/>
</dbReference>
<feature type="domain" description="Acyl-CoA dehydrogenase C-terminal" evidence="4">
    <location>
        <begin position="273"/>
        <end position="415"/>
    </location>
</feature>
<evidence type="ECO:0000313" key="6">
    <source>
        <dbReference type="Proteomes" id="UP000234847"/>
    </source>
</evidence>
<accession>A0AAP3ESA0</accession>
<dbReference type="GO" id="GO:0008470">
    <property type="term" value="F:3-methylbutanoyl-CoA dehydrogenase activity"/>
    <property type="evidence" value="ECO:0007669"/>
    <property type="project" value="TreeGrafter"/>
</dbReference>
<dbReference type="SUPFAM" id="SSF47203">
    <property type="entry name" value="Acyl-CoA dehydrogenase C-terminal domain-like"/>
    <property type="match status" value="1"/>
</dbReference>
<dbReference type="Gene3D" id="1.10.540.10">
    <property type="entry name" value="Acyl-CoA dehydrogenase/oxidase, N-terminal domain"/>
    <property type="match status" value="1"/>
</dbReference>
<feature type="region of interest" description="Disordered" evidence="2">
    <location>
        <begin position="1"/>
        <end position="27"/>
    </location>
</feature>
<dbReference type="InterPro" id="IPR036250">
    <property type="entry name" value="AcylCo_DH-like_C"/>
</dbReference>
<evidence type="ECO:0000313" key="5">
    <source>
        <dbReference type="EMBL" id="PKZ82921.1"/>
    </source>
</evidence>
<feature type="domain" description="Acyl-CoA dehydrogenase/oxidase N-terminal" evidence="3">
    <location>
        <begin position="49"/>
        <end position="141"/>
    </location>
</feature>
<protein>
    <submittedName>
        <fullName evidence="5">Acyl-CoA dehydrogenase</fullName>
    </submittedName>
</protein>
<proteinExistence type="predicted"/>
<name>A0AAP3ESA0_MICLU</name>
<dbReference type="InterPro" id="IPR037069">
    <property type="entry name" value="AcylCoA_DH/ox_N_sf"/>
</dbReference>
<reference evidence="5 6" key="1">
    <citation type="submission" date="2017-12" db="EMBL/GenBank/DDBJ databases">
        <title>Phylogenetic diversity of female urinary microbiome.</title>
        <authorList>
            <person name="Thomas-White K."/>
            <person name="Wolfe A.J."/>
        </authorList>
    </citation>
    <scope>NUCLEOTIDE SEQUENCE [LARGE SCALE GENOMIC DNA]</scope>
    <source>
        <strain evidence="5 6">UMB0038</strain>
    </source>
</reference>
<gene>
    <name evidence="5" type="ORF">CYJ95_03230</name>
</gene>
<dbReference type="InterPro" id="IPR013107">
    <property type="entry name" value="Acyl-CoA_DH_C"/>
</dbReference>
<dbReference type="Pfam" id="PF02771">
    <property type="entry name" value="Acyl-CoA_dh_N"/>
    <property type="match status" value="1"/>
</dbReference>
<dbReference type="Pfam" id="PF08028">
    <property type="entry name" value="Acyl-CoA_dh_2"/>
    <property type="match status" value="1"/>
</dbReference>
<keyword evidence="1" id="KW-0560">Oxidoreductase</keyword>
<dbReference type="InterPro" id="IPR046373">
    <property type="entry name" value="Acyl-CoA_Oxase/DH_mid-dom_sf"/>
</dbReference>
<organism evidence="5 6">
    <name type="scientific">Micrococcus luteus</name>
    <name type="common">Micrococcus lysodeikticus</name>
    <dbReference type="NCBI Taxonomy" id="1270"/>
    <lineage>
        <taxon>Bacteria</taxon>
        <taxon>Bacillati</taxon>
        <taxon>Actinomycetota</taxon>
        <taxon>Actinomycetes</taxon>
        <taxon>Micrococcales</taxon>
        <taxon>Micrococcaceae</taxon>
        <taxon>Micrococcus</taxon>
    </lineage>
</organism>
<comment type="caution">
    <text evidence="5">The sequence shown here is derived from an EMBL/GenBank/DDBJ whole genome shotgun (WGS) entry which is preliminary data.</text>
</comment>
<feature type="compositionally biased region" description="Low complexity" evidence="2">
    <location>
        <begin position="1"/>
        <end position="20"/>
    </location>
</feature>
<dbReference type="SUPFAM" id="SSF56645">
    <property type="entry name" value="Acyl-CoA dehydrogenase NM domain-like"/>
    <property type="match status" value="1"/>
</dbReference>
<evidence type="ECO:0000256" key="1">
    <source>
        <dbReference type="ARBA" id="ARBA00023002"/>
    </source>
</evidence>
<dbReference type="Gene3D" id="1.20.140.10">
    <property type="entry name" value="Butyryl-CoA Dehydrogenase, subunit A, domain 3"/>
    <property type="match status" value="1"/>
</dbReference>
<dbReference type="RefSeq" id="WP_020624946.1">
    <property type="nucleotide sequence ID" value="NZ_JABBWS010000032.1"/>
</dbReference>
<dbReference type="PANTHER" id="PTHR43884:SF12">
    <property type="entry name" value="ISOVALERYL-COA DEHYDROGENASE, MITOCHONDRIAL-RELATED"/>
    <property type="match status" value="1"/>
</dbReference>
<dbReference type="EMBL" id="PKJT01000002">
    <property type="protein sequence ID" value="PKZ82921.1"/>
    <property type="molecule type" value="Genomic_DNA"/>
</dbReference>
<evidence type="ECO:0000259" key="4">
    <source>
        <dbReference type="Pfam" id="PF08028"/>
    </source>
</evidence>
<evidence type="ECO:0000256" key="2">
    <source>
        <dbReference type="SAM" id="MobiDB-lite"/>
    </source>
</evidence>
<sequence length="462" mass="48010">MPLTDPTDASAPPAATPVPLGAVPPLERPADLPRDLAGLRRHFAPVFARIAEGSRERDRRRILPFEEVRALNEAGFATLRVPAEAGGPGVDVRTAVALLIDLAEADANVAHLYRSHLGFLDSLRFQPEAVRERWHARILAGATVGNASTEKGGNALGTLNTVLTPAPAGDGPWTLTGTKFYATGSIFSSHTRVSAAQTDADGRPAPGRRFAVVPVEAPGVRLDDDWDGFGQRLTGTGTAVFDGVAVPPQDVLDRAPGSAEAVYEAAWFQLILLAVLAGIARAARRDAADAVAVRVRTFNTGLGLPFREDPLIQEAVGRIAAKAFTAEAAVLSAADALDAALADHEAGRTGSGAPEEVPASFTWAELAVEHAQVTVPELALGAAQELFLTGGASATSTAKGLDRHWRNAQTVATHNPIAFRARAIGDFWINGTVPEGLNAIGDAPAASAPLGADAPASGEAAR</sequence>
<dbReference type="InterPro" id="IPR009100">
    <property type="entry name" value="AcylCoA_DH/oxidase_NM_dom_sf"/>
</dbReference>
<dbReference type="InterPro" id="IPR013786">
    <property type="entry name" value="AcylCoA_DH/ox_N"/>
</dbReference>